<name>A0A1Q9ER60_SYMMI</name>
<evidence type="ECO:0000256" key="2">
    <source>
        <dbReference type="SAM" id="MobiDB-lite"/>
    </source>
</evidence>
<feature type="compositionally biased region" description="Basic and acidic residues" evidence="2">
    <location>
        <begin position="33"/>
        <end position="45"/>
    </location>
</feature>
<feature type="region of interest" description="Disordered" evidence="2">
    <location>
        <begin position="1"/>
        <end position="45"/>
    </location>
</feature>
<gene>
    <name evidence="4" type="ORF">AK812_SmicGene6486</name>
</gene>
<proteinExistence type="predicted"/>
<evidence type="ECO:0000256" key="1">
    <source>
        <dbReference type="PROSITE-ProRule" id="PRU00325"/>
    </source>
</evidence>
<evidence type="ECO:0000313" key="4">
    <source>
        <dbReference type="EMBL" id="OLQ09868.1"/>
    </source>
</evidence>
<dbReference type="EMBL" id="LSRX01000088">
    <property type="protein sequence ID" value="OLQ09868.1"/>
    <property type="molecule type" value="Genomic_DNA"/>
</dbReference>
<dbReference type="Proteomes" id="UP000186817">
    <property type="component" value="Unassembled WGS sequence"/>
</dbReference>
<dbReference type="PROSITE" id="PS50966">
    <property type="entry name" value="ZF_SWIM"/>
    <property type="match status" value="1"/>
</dbReference>
<keyword evidence="5" id="KW-1185">Reference proteome</keyword>
<dbReference type="AlphaFoldDB" id="A0A1Q9ER60"/>
<feature type="domain" description="SWIM-type" evidence="3">
    <location>
        <begin position="274"/>
        <end position="305"/>
    </location>
</feature>
<keyword evidence="1" id="KW-0479">Metal-binding</keyword>
<sequence>MEYPEMRVPIAISQRVKPSCKDRSEHPSAASKSVEREDYIAKHGHGSAEKKNEIWEMASEDIDVLRGAQTIADFQSRCATIKAKWDAGIVSAPTAWLDKGKQERNFPEYFMTQWATQVPEWYIGASNAAIAPSTNNGAESCVKNTRIDAGNVVASIGEVVAFLLSQVEAVSSNKFDASAVRVTPRAIWHRAAAFSSHIGTQLVRKVDQDGQPWYVCSPRKDPTGEDVGNRKVLSMAAQQVLSKPFVRSAEASALQGHHGQAACTVHWRRGCRVFGILNQVAFCTCPAFYHPRRCFHTLGLEVYLGRMKLPEELDTTPVGMAARGNKPKAPGRYAVPLRSDAKDVRIAQLEAQLRKLRKQGATVPLAADTHDITGTGCSQPTRRIRRKTADQAVAQVADALGGPVEDVPSGLHETCCATADKGQFPITSRAQQAQFIQGEPWKVCIVPKSLMEALRWGYVHPDVAAPAGLVWGQAASGHLVLSARGG</sequence>
<reference evidence="4 5" key="1">
    <citation type="submission" date="2016-02" db="EMBL/GenBank/DDBJ databases">
        <title>Genome analysis of coral dinoflagellate symbionts highlights evolutionary adaptations to a symbiotic lifestyle.</title>
        <authorList>
            <person name="Aranda M."/>
            <person name="Li Y."/>
            <person name="Liew Y.J."/>
            <person name="Baumgarten S."/>
            <person name="Simakov O."/>
            <person name="Wilson M."/>
            <person name="Piel J."/>
            <person name="Ashoor H."/>
            <person name="Bougouffa S."/>
            <person name="Bajic V.B."/>
            <person name="Ryu T."/>
            <person name="Ravasi T."/>
            <person name="Bayer T."/>
            <person name="Micklem G."/>
            <person name="Kim H."/>
            <person name="Bhak J."/>
            <person name="Lajeunesse T.C."/>
            <person name="Voolstra C.R."/>
        </authorList>
    </citation>
    <scope>NUCLEOTIDE SEQUENCE [LARGE SCALE GENOMIC DNA]</scope>
    <source>
        <strain evidence="4 5">CCMP2467</strain>
    </source>
</reference>
<organism evidence="4 5">
    <name type="scientific">Symbiodinium microadriaticum</name>
    <name type="common">Dinoflagellate</name>
    <name type="synonym">Zooxanthella microadriatica</name>
    <dbReference type="NCBI Taxonomy" id="2951"/>
    <lineage>
        <taxon>Eukaryota</taxon>
        <taxon>Sar</taxon>
        <taxon>Alveolata</taxon>
        <taxon>Dinophyceae</taxon>
        <taxon>Suessiales</taxon>
        <taxon>Symbiodiniaceae</taxon>
        <taxon>Symbiodinium</taxon>
    </lineage>
</organism>
<dbReference type="GO" id="GO:0008270">
    <property type="term" value="F:zinc ion binding"/>
    <property type="evidence" value="ECO:0007669"/>
    <property type="project" value="UniProtKB-KW"/>
</dbReference>
<evidence type="ECO:0000259" key="3">
    <source>
        <dbReference type="PROSITE" id="PS50966"/>
    </source>
</evidence>
<dbReference type="InterPro" id="IPR007527">
    <property type="entry name" value="Znf_SWIM"/>
</dbReference>
<comment type="caution">
    <text evidence="4">The sequence shown here is derived from an EMBL/GenBank/DDBJ whole genome shotgun (WGS) entry which is preliminary data.</text>
</comment>
<dbReference type="OrthoDB" id="414021at2759"/>
<keyword evidence="1" id="KW-0863">Zinc-finger</keyword>
<evidence type="ECO:0000313" key="5">
    <source>
        <dbReference type="Proteomes" id="UP000186817"/>
    </source>
</evidence>
<protein>
    <recommendedName>
        <fullName evidence="3">SWIM-type domain-containing protein</fullName>
    </recommendedName>
</protein>
<keyword evidence="1" id="KW-0862">Zinc</keyword>
<accession>A0A1Q9ER60</accession>